<keyword evidence="2" id="KW-0004">4Fe-4S</keyword>
<evidence type="ECO:0000256" key="5">
    <source>
        <dbReference type="ARBA" id="ARBA00023004"/>
    </source>
</evidence>
<comment type="caution">
    <text evidence="7">The sequence shown here is derived from an EMBL/GenBank/DDBJ whole genome shotgun (WGS) entry which is preliminary data.</text>
</comment>
<evidence type="ECO:0000256" key="4">
    <source>
        <dbReference type="ARBA" id="ARBA00022723"/>
    </source>
</evidence>
<gene>
    <name evidence="7" type="ORF">S01H4_60519</name>
</gene>
<evidence type="ECO:0008006" key="8">
    <source>
        <dbReference type="Google" id="ProtNLM"/>
    </source>
</evidence>
<dbReference type="PANTHER" id="PTHR30352:SF5">
    <property type="entry name" value="PYRUVATE FORMATE-LYASE 1-ACTIVATING ENZYME"/>
    <property type="match status" value="1"/>
</dbReference>
<organism evidence="7">
    <name type="scientific">marine sediment metagenome</name>
    <dbReference type="NCBI Taxonomy" id="412755"/>
    <lineage>
        <taxon>unclassified sequences</taxon>
        <taxon>metagenomes</taxon>
        <taxon>ecological metagenomes</taxon>
    </lineage>
</organism>
<dbReference type="InterPro" id="IPR034457">
    <property type="entry name" value="Organic_radical-activating"/>
</dbReference>
<evidence type="ECO:0000256" key="6">
    <source>
        <dbReference type="ARBA" id="ARBA00023014"/>
    </source>
</evidence>
<protein>
    <recommendedName>
        <fullName evidence="8">Radical SAM core domain-containing protein</fullName>
    </recommendedName>
</protein>
<evidence type="ECO:0000256" key="1">
    <source>
        <dbReference type="ARBA" id="ARBA00001966"/>
    </source>
</evidence>
<comment type="cofactor">
    <cofactor evidence="1">
        <name>[4Fe-4S] cluster</name>
        <dbReference type="ChEBI" id="CHEBI:49883"/>
    </cofactor>
</comment>
<dbReference type="EMBL" id="BART01035702">
    <property type="protein sequence ID" value="GAH16727.1"/>
    <property type="molecule type" value="Genomic_DNA"/>
</dbReference>
<proteinExistence type="predicted"/>
<reference evidence="7" key="1">
    <citation type="journal article" date="2014" name="Front. Microbiol.">
        <title>High frequency of phylogenetically diverse reductive dehalogenase-homologous genes in deep subseafloor sedimentary metagenomes.</title>
        <authorList>
            <person name="Kawai M."/>
            <person name="Futagami T."/>
            <person name="Toyoda A."/>
            <person name="Takaki Y."/>
            <person name="Nishi S."/>
            <person name="Hori S."/>
            <person name="Arai W."/>
            <person name="Tsubouchi T."/>
            <person name="Morono Y."/>
            <person name="Uchiyama I."/>
            <person name="Ito T."/>
            <person name="Fujiyama A."/>
            <person name="Inagaki F."/>
            <person name="Takami H."/>
        </authorList>
    </citation>
    <scope>NUCLEOTIDE SEQUENCE</scope>
    <source>
        <strain evidence="7">Expedition CK06-06</strain>
    </source>
</reference>
<dbReference type="PANTHER" id="PTHR30352">
    <property type="entry name" value="PYRUVATE FORMATE-LYASE-ACTIVATING ENZYME"/>
    <property type="match status" value="1"/>
</dbReference>
<keyword evidence="3" id="KW-0949">S-adenosyl-L-methionine</keyword>
<dbReference type="GO" id="GO:0046872">
    <property type="term" value="F:metal ion binding"/>
    <property type="evidence" value="ECO:0007669"/>
    <property type="project" value="UniProtKB-KW"/>
</dbReference>
<keyword evidence="6" id="KW-0411">Iron-sulfur</keyword>
<evidence type="ECO:0000256" key="3">
    <source>
        <dbReference type="ARBA" id="ARBA00022691"/>
    </source>
</evidence>
<name>X1D913_9ZZZZ</name>
<dbReference type="GO" id="GO:0051539">
    <property type="term" value="F:4 iron, 4 sulfur cluster binding"/>
    <property type="evidence" value="ECO:0007669"/>
    <property type="project" value="UniProtKB-KW"/>
</dbReference>
<evidence type="ECO:0000313" key="7">
    <source>
        <dbReference type="EMBL" id="GAH16727.1"/>
    </source>
</evidence>
<keyword evidence="5" id="KW-0408">Iron</keyword>
<dbReference type="AlphaFoldDB" id="X1D913"/>
<accession>X1D913</accession>
<sequence>TNLIIPGLNDSEQEINEMVDWISSLSKDIPLHFSRYFPCYKMNISATPIFILYKARDIAQKKLKYVYVGKI</sequence>
<evidence type="ECO:0000256" key="2">
    <source>
        <dbReference type="ARBA" id="ARBA00022485"/>
    </source>
</evidence>
<feature type="non-terminal residue" evidence="7">
    <location>
        <position position="1"/>
    </location>
</feature>
<keyword evidence="4" id="KW-0479">Metal-binding</keyword>